<feature type="chain" id="PRO_5032656059" description="Cadherin domain-containing protein" evidence="14">
    <location>
        <begin position="19"/>
        <end position="817"/>
    </location>
</feature>
<evidence type="ECO:0000256" key="13">
    <source>
        <dbReference type="SAM" id="Phobius"/>
    </source>
</evidence>
<keyword evidence="9 13" id="KW-0472">Membrane</keyword>
<evidence type="ECO:0000256" key="14">
    <source>
        <dbReference type="SAM" id="SignalP"/>
    </source>
</evidence>
<evidence type="ECO:0000256" key="12">
    <source>
        <dbReference type="SAM" id="MobiDB-lite"/>
    </source>
</evidence>
<comment type="caution">
    <text evidence="16">The sequence shown here is derived from an EMBL/GenBank/DDBJ whole genome shotgun (WGS) entry which is preliminary data.</text>
</comment>
<reference evidence="16" key="1">
    <citation type="submission" date="2021-01" db="EMBL/GenBank/DDBJ databases">
        <authorList>
            <person name="Li R."/>
            <person name="Bekaert M."/>
        </authorList>
    </citation>
    <scope>NUCLEOTIDE SEQUENCE</scope>
    <source>
        <strain evidence="16">Farmed</strain>
    </source>
</reference>
<evidence type="ECO:0000256" key="10">
    <source>
        <dbReference type="ARBA" id="ARBA00023180"/>
    </source>
</evidence>
<feature type="domain" description="Cadherin" evidence="15">
    <location>
        <begin position="360"/>
        <end position="463"/>
    </location>
</feature>
<feature type="domain" description="Cadherin" evidence="15">
    <location>
        <begin position="25"/>
        <end position="133"/>
    </location>
</feature>
<dbReference type="PROSITE" id="PS00232">
    <property type="entry name" value="CADHERIN_1"/>
    <property type="match status" value="2"/>
</dbReference>
<evidence type="ECO:0000256" key="1">
    <source>
        <dbReference type="ARBA" id="ARBA00004251"/>
    </source>
</evidence>
<dbReference type="Pfam" id="PF00028">
    <property type="entry name" value="Cadherin"/>
    <property type="match status" value="5"/>
</dbReference>
<dbReference type="PANTHER" id="PTHR24028:SF146">
    <property type="entry name" value="CADHERIN 96CB, ISOFORM D-RELATED"/>
    <property type="match status" value="1"/>
</dbReference>
<keyword evidence="8 13" id="KW-1133">Transmembrane helix</keyword>
<feature type="transmembrane region" description="Helical" evidence="13">
    <location>
        <begin position="690"/>
        <end position="716"/>
    </location>
</feature>
<dbReference type="FunFam" id="2.60.40.60:FF:000004">
    <property type="entry name" value="Protocadherin 1 gamma 2"/>
    <property type="match status" value="1"/>
</dbReference>
<keyword evidence="4 14" id="KW-0732">Signal</keyword>
<evidence type="ECO:0000256" key="8">
    <source>
        <dbReference type="ARBA" id="ARBA00022989"/>
    </source>
</evidence>
<dbReference type="PROSITE" id="PS50268">
    <property type="entry name" value="CADHERIN_2"/>
    <property type="match status" value="6"/>
</dbReference>
<feature type="signal peptide" evidence="14">
    <location>
        <begin position="1"/>
        <end position="18"/>
    </location>
</feature>
<feature type="domain" description="Cadherin" evidence="15">
    <location>
        <begin position="591"/>
        <end position="677"/>
    </location>
</feature>
<evidence type="ECO:0000256" key="11">
    <source>
        <dbReference type="PROSITE-ProRule" id="PRU00043"/>
    </source>
</evidence>
<dbReference type="InterPro" id="IPR015919">
    <property type="entry name" value="Cadherin-like_sf"/>
</dbReference>
<keyword evidence="7" id="KW-0130">Cell adhesion</keyword>
<dbReference type="SMART" id="SM00112">
    <property type="entry name" value="CA"/>
    <property type="match status" value="6"/>
</dbReference>
<dbReference type="AlphaFoldDB" id="A0A812C517"/>
<dbReference type="PANTHER" id="PTHR24028">
    <property type="entry name" value="CADHERIN-87A"/>
    <property type="match status" value="1"/>
</dbReference>
<dbReference type="InterPro" id="IPR020894">
    <property type="entry name" value="Cadherin_CS"/>
</dbReference>
<feature type="compositionally biased region" description="Polar residues" evidence="12">
    <location>
        <begin position="746"/>
        <end position="762"/>
    </location>
</feature>
<keyword evidence="2" id="KW-1003">Cell membrane</keyword>
<evidence type="ECO:0000313" key="17">
    <source>
        <dbReference type="Proteomes" id="UP000597762"/>
    </source>
</evidence>
<dbReference type="Gene3D" id="2.60.40.60">
    <property type="entry name" value="Cadherins"/>
    <property type="match status" value="6"/>
</dbReference>
<dbReference type="InterPro" id="IPR050174">
    <property type="entry name" value="Protocadherin/Cadherin-CA"/>
</dbReference>
<evidence type="ECO:0000256" key="7">
    <source>
        <dbReference type="ARBA" id="ARBA00022889"/>
    </source>
</evidence>
<dbReference type="CDD" id="cd11304">
    <property type="entry name" value="Cadherin_repeat"/>
    <property type="match status" value="6"/>
</dbReference>
<dbReference type="GO" id="GO:0007156">
    <property type="term" value="P:homophilic cell adhesion via plasma membrane adhesion molecules"/>
    <property type="evidence" value="ECO:0007669"/>
    <property type="project" value="InterPro"/>
</dbReference>
<dbReference type="FunFam" id="2.60.40.60:FF:000092">
    <property type="entry name" value="Protocadherin 8"/>
    <property type="match status" value="1"/>
</dbReference>
<evidence type="ECO:0000259" key="15">
    <source>
        <dbReference type="PROSITE" id="PS50268"/>
    </source>
</evidence>
<evidence type="ECO:0000256" key="2">
    <source>
        <dbReference type="ARBA" id="ARBA00022475"/>
    </source>
</evidence>
<keyword evidence="10" id="KW-0325">Glycoprotein</keyword>
<evidence type="ECO:0000256" key="6">
    <source>
        <dbReference type="ARBA" id="ARBA00022837"/>
    </source>
</evidence>
<organism evidence="16 17">
    <name type="scientific">Acanthosepion pharaonis</name>
    <name type="common">Pharaoh cuttlefish</name>
    <name type="synonym">Sepia pharaonis</name>
    <dbReference type="NCBI Taxonomy" id="158019"/>
    <lineage>
        <taxon>Eukaryota</taxon>
        <taxon>Metazoa</taxon>
        <taxon>Spiralia</taxon>
        <taxon>Lophotrochozoa</taxon>
        <taxon>Mollusca</taxon>
        <taxon>Cephalopoda</taxon>
        <taxon>Coleoidea</taxon>
        <taxon>Decapodiformes</taxon>
        <taxon>Sepiida</taxon>
        <taxon>Sepiina</taxon>
        <taxon>Sepiidae</taxon>
        <taxon>Acanthosepion</taxon>
    </lineage>
</organism>
<dbReference type="Pfam" id="PF08266">
    <property type="entry name" value="Cadherin_2"/>
    <property type="match status" value="1"/>
</dbReference>
<dbReference type="InterPro" id="IPR013164">
    <property type="entry name" value="Cadherin_N"/>
</dbReference>
<comment type="subcellular location">
    <subcellularLocation>
        <location evidence="1">Cell membrane</location>
        <topology evidence="1">Single-pass type I membrane protein</topology>
    </subcellularLocation>
</comment>
<dbReference type="EMBL" id="CAHIKZ030001288">
    <property type="protein sequence ID" value="CAE1258811.1"/>
    <property type="molecule type" value="Genomic_DNA"/>
</dbReference>
<dbReference type="GO" id="GO:0005509">
    <property type="term" value="F:calcium ion binding"/>
    <property type="evidence" value="ECO:0007669"/>
    <property type="project" value="UniProtKB-UniRule"/>
</dbReference>
<dbReference type="Proteomes" id="UP000597762">
    <property type="component" value="Unassembled WGS sequence"/>
</dbReference>
<feature type="compositionally biased region" description="Basic and acidic residues" evidence="12">
    <location>
        <begin position="763"/>
        <end position="787"/>
    </location>
</feature>
<keyword evidence="3 13" id="KW-0812">Transmembrane</keyword>
<dbReference type="SUPFAM" id="SSF49313">
    <property type="entry name" value="Cadherin-like"/>
    <property type="match status" value="5"/>
</dbReference>
<dbReference type="InterPro" id="IPR002126">
    <property type="entry name" value="Cadherin-like_dom"/>
</dbReference>
<keyword evidence="5" id="KW-0677">Repeat</keyword>
<sequence>MLVPGYVLLLSIIHSCLGVDLTYNIQEGKSPGTFIGDISADTHLLDNIPLRDHNLITFTLLQQNATSSSQLFRVSKQKGRLYTAQILDAESICKRKMECFKMVDVAVRKAKSFMRIVNIKVIIEDVNDNEPEFPEEQIDIQFSEGVSKGLRKSIPNAIDRDVGALNSKITYELKRSNNEPFSLSVRSIPFGTPELSISVEEKLDREIKDSYMIQVIAKDGGIPQKQSILDVHITVTDLNDNPPVFTLDIYNVSIKNKDYGDISIVVVSATDLDAGENGHITYHFSPQTSKDVRTHFELDEVTGDIYLRHKLPSNQNTMYKLFVTAIDGGDSPLSGLAVVLVNVINTQNRAPNIFVNFVSESTGNTAAISEDIEVGSFIAYVKVIDYDIGQNGEVNCDLQHEKYKLESLGKKKYKIIVKNPVDRETEDHHDISIVCQDKGSPPLHSESRFSIKVMDANDVRPQFSKETFKFSIRENQRSNYPVGFINATDPDLGFGGKLTYSLVTTNTQQFLPFQISENGQITTVISLDHEFQDIYKFRVLVKDNGIPSLNNSVSVIVEVRDENDNAPYFTFPSVNPYTMDIVYYPHRTKNITVLKAADSDSQENAFLKYDLIAGNDKQLFTINQYTGLLSFTRVVNQQDAGPYDLEFMVKDSGTPVLSATTTMFLKLTVSNKTTEMLNAVNILPDDKIQLYLVIVIVLVSVTVSVPITAVVSISIIRYNDHGRTADREDVNPNYKSADEQRHVGCSRQSTHSQSSGGSVTVKTDSEKVSRTLPARPDRGEHSVEKISHGCKSSSLGAKAKTTSDDVYEVSENVGAGW</sequence>
<evidence type="ECO:0000256" key="5">
    <source>
        <dbReference type="ARBA" id="ARBA00022737"/>
    </source>
</evidence>
<dbReference type="FunFam" id="2.60.40.60:FF:000007">
    <property type="entry name" value="Protocadherin alpha 2"/>
    <property type="match status" value="1"/>
</dbReference>
<feature type="domain" description="Cadherin" evidence="15">
    <location>
        <begin position="134"/>
        <end position="245"/>
    </location>
</feature>
<accession>A0A812C517</accession>
<protein>
    <recommendedName>
        <fullName evidence="15">Cadherin domain-containing protein</fullName>
    </recommendedName>
</protein>
<name>A0A812C517_ACAPH</name>
<dbReference type="OrthoDB" id="6252479at2759"/>
<keyword evidence="6 11" id="KW-0106">Calcium</keyword>
<dbReference type="FunFam" id="2.60.40.60:FF:000002">
    <property type="entry name" value="Protocadherin alpha 2"/>
    <property type="match status" value="1"/>
</dbReference>
<dbReference type="GO" id="GO:0005886">
    <property type="term" value="C:plasma membrane"/>
    <property type="evidence" value="ECO:0007669"/>
    <property type="project" value="UniProtKB-SubCell"/>
</dbReference>
<evidence type="ECO:0000256" key="3">
    <source>
        <dbReference type="ARBA" id="ARBA00022692"/>
    </source>
</evidence>
<proteinExistence type="predicted"/>
<feature type="domain" description="Cadherin" evidence="15">
    <location>
        <begin position="246"/>
        <end position="353"/>
    </location>
</feature>
<evidence type="ECO:0000256" key="4">
    <source>
        <dbReference type="ARBA" id="ARBA00022729"/>
    </source>
</evidence>
<dbReference type="PRINTS" id="PR00205">
    <property type="entry name" value="CADHERIN"/>
</dbReference>
<feature type="region of interest" description="Disordered" evidence="12">
    <location>
        <begin position="737"/>
        <end position="803"/>
    </location>
</feature>
<evidence type="ECO:0000313" key="16">
    <source>
        <dbReference type="EMBL" id="CAE1258811.1"/>
    </source>
</evidence>
<dbReference type="FunFam" id="2.60.40.60:FF:000020">
    <property type="entry name" value="Dachsous cadherin-related 1b"/>
    <property type="match status" value="1"/>
</dbReference>
<feature type="domain" description="Cadherin" evidence="15">
    <location>
        <begin position="464"/>
        <end position="569"/>
    </location>
</feature>
<keyword evidence="17" id="KW-1185">Reference proteome</keyword>
<gene>
    <name evidence="16" type="ORF">SPHA_31404</name>
</gene>
<evidence type="ECO:0000256" key="9">
    <source>
        <dbReference type="ARBA" id="ARBA00023136"/>
    </source>
</evidence>